<name>A0A6A6DXG2_9PEZI</name>
<proteinExistence type="predicted"/>
<evidence type="ECO:0000313" key="2">
    <source>
        <dbReference type="Proteomes" id="UP000800200"/>
    </source>
</evidence>
<sequence>MTKAMTSARMARSVEYISAGKASVLVVPSGHATIISPRKFGALIFNLYFSPSIITPSTGPSDTLWPLKMISGSPGLRICELLTMILPSGRNDSNVSIDTYGLLRRTWVTDEDYTRTRGINEHRLACDRGYWNQTGLPGNNKRATCWGDEYGSARYHDRSPPALIVRPSLEPGSPIMTVPGSGALEGSGPAGGSVISGTAELNFTGTSNVVEARKDAGPNAIGGP</sequence>
<dbReference type="Proteomes" id="UP000800200">
    <property type="component" value="Unassembled WGS sequence"/>
</dbReference>
<keyword evidence="2" id="KW-1185">Reference proteome</keyword>
<dbReference type="AlphaFoldDB" id="A0A6A6DXG2"/>
<organism evidence="1 2">
    <name type="scientific">Zopfia rhizophila CBS 207.26</name>
    <dbReference type="NCBI Taxonomy" id="1314779"/>
    <lineage>
        <taxon>Eukaryota</taxon>
        <taxon>Fungi</taxon>
        <taxon>Dikarya</taxon>
        <taxon>Ascomycota</taxon>
        <taxon>Pezizomycotina</taxon>
        <taxon>Dothideomycetes</taxon>
        <taxon>Dothideomycetes incertae sedis</taxon>
        <taxon>Zopfiaceae</taxon>
        <taxon>Zopfia</taxon>
    </lineage>
</organism>
<accession>A0A6A6DXG2</accession>
<reference evidence="1" key="1">
    <citation type="journal article" date="2020" name="Stud. Mycol.">
        <title>101 Dothideomycetes genomes: a test case for predicting lifestyles and emergence of pathogens.</title>
        <authorList>
            <person name="Haridas S."/>
            <person name="Albert R."/>
            <person name="Binder M."/>
            <person name="Bloem J."/>
            <person name="Labutti K."/>
            <person name="Salamov A."/>
            <person name="Andreopoulos B."/>
            <person name="Baker S."/>
            <person name="Barry K."/>
            <person name="Bills G."/>
            <person name="Bluhm B."/>
            <person name="Cannon C."/>
            <person name="Castanera R."/>
            <person name="Culley D."/>
            <person name="Daum C."/>
            <person name="Ezra D."/>
            <person name="Gonzalez J."/>
            <person name="Henrissat B."/>
            <person name="Kuo A."/>
            <person name="Liang C."/>
            <person name="Lipzen A."/>
            <person name="Lutzoni F."/>
            <person name="Magnuson J."/>
            <person name="Mondo S."/>
            <person name="Nolan M."/>
            <person name="Ohm R."/>
            <person name="Pangilinan J."/>
            <person name="Park H.-J."/>
            <person name="Ramirez L."/>
            <person name="Alfaro M."/>
            <person name="Sun H."/>
            <person name="Tritt A."/>
            <person name="Yoshinaga Y."/>
            <person name="Zwiers L.-H."/>
            <person name="Turgeon B."/>
            <person name="Goodwin S."/>
            <person name="Spatafora J."/>
            <person name="Crous P."/>
            <person name="Grigoriev I."/>
        </authorList>
    </citation>
    <scope>NUCLEOTIDE SEQUENCE</scope>
    <source>
        <strain evidence="1">CBS 207.26</strain>
    </source>
</reference>
<evidence type="ECO:0000313" key="1">
    <source>
        <dbReference type="EMBL" id="KAF2183713.1"/>
    </source>
</evidence>
<dbReference type="EMBL" id="ML994641">
    <property type="protein sequence ID" value="KAF2183713.1"/>
    <property type="molecule type" value="Genomic_DNA"/>
</dbReference>
<gene>
    <name evidence="1" type="ORF">K469DRAFT_751427</name>
</gene>
<protein>
    <submittedName>
        <fullName evidence="1">Uncharacterized protein</fullName>
    </submittedName>
</protein>